<reference evidence="2" key="1">
    <citation type="submission" date="2016-11" db="UniProtKB">
        <authorList>
            <consortium name="WormBaseParasite"/>
        </authorList>
    </citation>
    <scope>IDENTIFICATION</scope>
</reference>
<keyword evidence="1" id="KW-1185">Reference proteome</keyword>
<proteinExistence type="predicted"/>
<protein>
    <submittedName>
        <fullName evidence="2">UBX domain-containing protein</fullName>
    </submittedName>
</protein>
<dbReference type="AlphaFoldDB" id="A0A1I7ZN16"/>
<evidence type="ECO:0000313" key="1">
    <source>
        <dbReference type="Proteomes" id="UP000095287"/>
    </source>
</evidence>
<accession>A0A1I7ZN16</accession>
<sequence length="92" mass="10643">MYSEKGEEEYKKRPFKIFFTDSKYARMSFFDLAEELFGPDASDIQLEGDVPGGYSLSLNPACQKSLEELLEGLPSNVYFRWAMKIFIAFAYE</sequence>
<name>A0A1I7ZN16_9BILA</name>
<evidence type="ECO:0000313" key="2">
    <source>
        <dbReference type="WBParaSite" id="L893_g27799.t1"/>
    </source>
</evidence>
<dbReference type="Proteomes" id="UP000095287">
    <property type="component" value="Unplaced"/>
</dbReference>
<organism evidence="1 2">
    <name type="scientific">Steinernema glaseri</name>
    <dbReference type="NCBI Taxonomy" id="37863"/>
    <lineage>
        <taxon>Eukaryota</taxon>
        <taxon>Metazoa</taxon>
        <taxon>Ecdysozoa</taxon>
        <taxon>Nematoda</taxon>
        <taxon>Chromadorea</taxon>
        <taxon>Rhabditida</taxon>
        <taxon>Tylenchina</taxon>
        <taxon>Panagrolaimomorpha</taxon>
        <taxon>Strongyloidoidea</taxon>
        <taxon>Steinernematidae</taxon>
        <taxon>Steinernema</taxon>
    </lineage>
</organism>
<dbReference type="WBParaSite" id="L893_g27799.t1">
    <property type="protein sequence ID" value="L893_g27799.t1"/>
    <property type="gene ID" value="L893_g27799"/>
</dbReference>